<keyword evidence="2" id="KW-1185">Reference proteome</keyword>
<dbReference type="AlphaFoldDB" id="A0A0C2GPW2"/>
<name>A0A0C2GPW2_9BILA</name>
<dbReference type="EMBL" id="KN728720">
    <property type="protein sequence ID" value="KIH63355.1"/>
    <property type="molecule type" value="Genomic_DNA"/>
</dbReference>
<accession>A0A0C2GPW2</accession>
<gene>
    <name evidence="1" type="ORF">ANCDUO_06346</name>
</gene>
<evidence type="ECO:0000313" key="1">
    <source>
        <dbReference type="EMBL" id="KIH63355.1"/>
    </source>
</evidence>
<evidence type="ECO:0000313" key="2">
    <source>
        <dbReference type="Proteomes" id="UP000054047"/>
    </source>
</evidence>
<reference evidence="1 2" key="1">
    <citation type="submission" date="2013-12" db="EMBL/GenBank/DDBJ databases">
        <title>Draft genome of the parsitic nematode Ancylostoma duodenale.</title>
        <authorList>
            <person name="Mitreva M."/>
        </authorList>
    </citation>
    <scope>NUCLEOTIDE SEQUENCE [LARGE SCALE GENOMIC DNA]</scope>
    <source>
        <strain evidence="1 2">Zhejiang</strain>
    </source>
</reference>
<organism evidence="1 2">
    <name type="scientific">Ancylostoma duodenale</name>
    <dbReference type="NCBI Taxonomy" id="51022"/>
    <lineage>
        <taxon>Eukaryota</taxon>
        <taxon>Metazoa</taxon>
        <taxon>Ecdysozoa</taxon>
        <taxon>Nematoda</taxon>
        <taxon>Chromadorea</taxon>
        <taxon>Rhabditida</taxon>
        <taxon>Rhabditina</taxon>
        <taxon>Rhabditomorpha</taxon>
        <taxon>Strongyloidea</taxon>
        <taxon>Ancylostomatidae</taxon>
        <taxon>Ancylostomatinae</taxon>
        <taxon>Ancylostoma</taxon>
    </lineage>
</organism>
<protein>
    <submittedName>
        <fullName evidence="1">Uncharacterized protein</fullName>
    </submittedName>
</protein>
<proteinExistence type="predicted"/>
<sequence>MFVNAPHQRKLVDKYVLILIFIVRLKQLWRGSCRPFDISALRSVLMEKSWPDQRSIGRHIDDLFDLVIRDCHDIDEAMVFFQD</sequence>
<dbReference type="Proteomes" id="UP000054047">
    <property type="component" value="Unassembled WGS sequence"/>
</dbReference>
<dbReference type="OrthoDB" id="5865093at2759"/>